<keyword evidence="1" id="KW-0540">Nuclease</keyword>
<keyword evidence="1" id="KW-0378">Hydrolase</keyword>
<dbReference type="InterPro" id="IPR011338">
    <property type="entry name" value="BamHI/BglII/BstY"/>
</dbReference>
<dbReference type="eggNOG" id="ENOG502Z931">
    <property type="taxonomic scope" value="Bacteria"/>
</dbReference>
<keyword evidence="2" id="KW-1185">Reference proteome</keyword>
<dbReference type="STRING" id="663278.Ethha_1676"/>
<dbReference type="GO" id="GO:0000287">
    <property type="term" value="F:magnesium ion binding"/>
    <property type="evidence" value="ECO:0007669"/>
    <property type="project" value="InterPro"/>
</dbReference>
<dbReference type="InterPro" id="IPR011335">
    <property type="entry name" value="Restrct_endonuc-II-like"/>
</dbReference>
<reference evidence="1 2" key="1">
    <citation type="submission" date="2010-12" db="EMBL/GenBank/DDBJ databases">
        <title>Complete sequence of Ethanoligenens harbinense YUAN-3.</title>
        <authorList>
            <person name="Lucas S."/>
            <person name="Copeland A."/>
            <person name="Lapidus A."/>
            <person name="Cheng J.-F."/>
            <person name="Bruce D."/>
            <person name="Goodwin L."/>
            <person name="Pitluck S."/>
            <person name="Chertkov O."/>
            <person name="Misra M."/>
            <person name="Detter J.C."/>
            <person name="Han C."/>
            <person name="Tapia R."/>
            <person name="Land M."/>
            <person name="Hauser L."/>
            <person name="Jeffries C."/>
            <person name="Kyrpides N."/>
            <person name="Ivanova N."/>
            <person name="Mikhailova N."/>
            <person name="Wang A."/>
            <person name="Mouttaki H."/>
            <person name="He Z."/>
            <person name="Zhou J."/>
            <person name="Hemme C.L."/>
            <person name="Woyke T."/>
        </authorList>
    </citation>
    <scope>NUCLEOTIDE SEQUENCE [LARGE SCALE GENOMIC DNA]</scope>
    <source>
        <strain evidence="2">DSM 18485 / JCM 12961 / CGMCC 1.5033 / YUAN-3</strain>
    </source>
</reference>
<dbReference type="KEGG" id="eha:Ethha_1676"/>
<dbReference type="Proteomes" id="UP000001551">
    <property type="component" value="Chromosome"/>
</dbReference>
<dbReference type="GO" id="GO:0009307">
    <property type="term" value="P:DNA restriction-modification system"/>
    <property type="evidence" value="ECO:0007669"/>
    <property type="project" value="InterPro"/>
</dbReference>
<dbReference type="EMBL" id="CP002400">
    <property type="protein sequence ID" value="ADU27208.1"/>
    <property type="molecule type" value="Genomic_DNA"/>
</dbReference>
<organism evidence="1 2">
    <name type="scientific">Ethanoligenens harbinense (strain DSM 18485 / JCM 12961 / CGMCC 1.5033 / YUAN-3)</name>
    <dbReference type="NCBI Taxonomy" id="663278"/>
    <lineage>
        <taxon>Bacteria</taxon>
        <taxon>Bacillati</taxon>
        <taxon>Bacillota</taxon>
        <taxon>Clostridia</taxon>
        <taxon>Eubacteriales</taxon>
        <taxon>Oscillospiraceae</taxon>
        <taxon>Ethanoligenens</taxon>
    </lineage>
</organism>
<evidence type="ECO:0000313" key="2">
    <source>
        <dbReference type="Proteomes" id="UP000001551"/>
    </source>
</evidence>
<protein>
    <submittedName>
        <fullName evidence="1">Restriction endonuclease BglII</fullName>
    </submittedName>
</protein>
<dbReference type="SUPFAM" id="SSF52980">
    <property type="entry name" value="Restriction endonuclease-like"/>
    <property type="match status" value="1"/>
</dbReference>
<gene>
    <name evidence="1" type="ordered locus">Ethha_1676</name>
</gene>
<evidence type="ECO:0000313" key="1">
    <source>
        <dbReference type="EMBL" id="ADU27208.1"/>
    </source>
</evidence>
<dbReference type="GO" id="GO:0009036">
    <property type="term" value="F:type II site-specific deoxyribonuclease activity"/>
    <property type="evidence" value="ECO:0007669"/>
    <property type="project" value="InterPro"/>
</dbReference>
<dbReference type="InterPro" id="IPR015278">
    <property type="entry name" value="BglII-like"/>
</dbReference>
<dbReference type="Gene3D" id="3.40.91.20">
    <property type="match status" value="1"/>
</dbReference>
<accession>E6U949</accession>
<dbReference type="GO" id="GO:0003677">
    <property type="term" value="F:DNA binding"/>
    <property type="evidence" value="ECO:0007669"/>
    <property type="project" value="InterPro"/>
</dbReference>
<name>E6U949_ETHHY</name>
<dbReference type="HOGENOM" id="CLU_080349_0_0_9"/>
<sequence>MNIRDYIDADLLERFEFYNYNHALEIITQAFPKEWKEIVECLRKLDITTDDLRESGGNETNIPKKFDDVLYPYGWREIRISGDLHIKFFPRQADQRGRFSKEPFEEKVLEGYIDGHNIDFLKNRVAFDLEWNSKDQTFDRDLLAMRTYYDCDIVSAGIIITRAEELNDAFKTIYDFDKRDRTWKPILRKYGASTTWIGKLLYRLDSRRNGGCPILAVGMKKRCISDWEEGYIDEHSKGNSE</sequence>
<dbReference type="RefSeq" id="WP_013485561.1">
    <property type="nucleotide sequence ID" value="NC_014828.1"/>
</dbReference>
<keyword evidence="1" id="KW-0255">Endonuclease</keyword>
<dbReference type="Pfam" id="PF09195">
    <property type="entry name" value="Endonuc-BglII"/>
    <property type="match status" value="1"/>
</dbReference>
<dbReference type="AlphaFoldDB" id="E6U949"/>
<proteinExistence type="predicted"/>